<gene>
    <name evidence="2" type="ORF">A6R68_18969</name>
</gene>
<name>A0A1A6HK78_NEOLE</name>
<feature type="compositionally biased region" description="Basic residues" evidence="1">
    <location>
        <begin position="20"/>
        <end position="30"/>
    </location>
</feature>
<dbReference type="Proteomes" id="UP000092124">
    <property type="component" value="Unassembled WGS sequence"/>
</dbReference>
<feature type="compositionally biased region" description="Basic and acidic residues" evidence="1">
    <location>
        <begin position="148"/>
        <end position="158"/>
    </location>
</feature>
<dbReference type="AlphaFoldDB" id="A0A1A6HK78"/>
<dbReference type="EMBL" id="LZPO01027400">
    <property type="protein sequence ID" value="OBS78639.1"/>
    <property type="molecule type" value="Genomic_DNA"/>
</dbReference>
<reference evidence="2 3" key="1">
    <citation type="submission" date="2016-06" db="EMBL/GenBank/DDBJ databases">
        <title>The Draft Genome Sequence and Annotation of the Desert Woodrat Neotoma lepida.</title>
        <authorList>
            <person name="Campbell M."/>
            <person name="Oakeson K.F."/>
            <person name="Yandell M."/>
            <person name="Halpert J.R."/>
            <person name="Dearing D."/>
        </authorList>
    </citation>
    <scope>NUCLEOTIDE SEQUENCE [LARGE SCALE GENOMIC DNA]</scope>
    <source>
        <strain evidence="2">417</strain>
        <tissue evidence="2">Liver</tissue>
    </source>
</reference>
<protein>
    <submittedName>
        <fullName evidence="2">Uncharacterized protein</fullName>
    </submittedName>
</protein>
<keyword evidence="3" id="KW-1185">Reference proteome</keyword>
<evidence type="ECO:0000313" key="3">
    <source>
        <dbReference type="Proteomes" id="UP000092124"/>
    </source>
</evidence>
<accession>A0A1A6HK78</accession>
<organism evidence="2 3">
    <name type="scientific">Neotoma lepida</name>
    <name type="common">Desert woodrat</name>
    <dbReference type="NCBI Taxonomy" id="56216"/>
    <lineage>
        <taxon>Eukaryota</taxon>
        <taxon>Metazoa</taxon>
        <taxon>Chordata</taxon>
        <taxon>Craniata</taxon>
        <taxon>Vertebrata</taxon>
        <taxon>Euteleostomi</taxon>
        <taxon>Mammalia</taxon>
        <taxon>Eutheria</taxon>
        <taxon>Euarchontoglires</taxon>
        <taxon>Glires</taxon>
        <taxon>Rodentia</taxon>
        <taxon>Myomorpha</taxon>
        <taxon>Muroidea</taxon>
        <taxon>Cricetidae</taxon>
        <taxon>Neotominae</taxon>
        <taxon>Neotoma</taxon>
    </lineage>
</organism>
<feature type="compositionally biased region" description="Basic residues" evidence="1">
    <location>
        <begin position="83"/>
        <end position="101"/>
    </location>
</feature>
<feature type="compositionally biased region" description="Low complexity" evidence="1">
    <location>
        <begin position="133"/>
        <end position="147"/>
    </location>
</feature>
<proteinExistence type="predicted"/>
<comment type="caution">
    <text evidence="2">The sequence shown here is derived from an EMBL/GenBank/DDBJ whole genome shotgun (WGS) entry which is preliminary data.</text>
</comment>
<feature type="compositionally biased region" description="Low complexity" evidence="1">
    <location>
        <begin position="102"/>
        <end position="118"/>
    </location>
</feature>
<evidence type="ECO:0000313" key="2">
    <source>
        <dbReference type="EMBL" id="OBS78639.1"/>
    </source>
</evidence>
<sequence>MKMQGAPYGILKRTWFYREPKRKTKRRRRGPQAGALAATRPSSAPRHSRRHKETAHSPNTLPVGAGDPGTVASARSPREHLRTCRLHRLQPPRATWKRRGKAAAARAAAPAHSPGSAANGDREARSGQRRRPAVAAAANSALLAAPRSGRDVRPRPLR</sequence>
<feature type="region of interest" description="Disordered" evidence="1">
    <location>
        <begin position="1"/>
        <end position="158"/>
    </location>
</feature>
<evidence type="ECO:0000256" key="1">
    <source>
        <dbReference type="SAM" id="MobiDB-lite"/>
    </source>
</evidence>